<dbReference type="OrthoDB" id="5237294at2759"/>
<dbReference type="Proteomes" id="UP000887226">
    <property type="component" value="Unassembled WGS sequence"/>
</dbReference>
<organism evidence="1 2">
    <name type="scientific">Calycina marina</name>
    <dbReference type="NCBI Taxonomy" id="1763456"/>
    <lineage>
        <taxon>Eukaryota</taxon>
        <taxon>Fungi</taxon>
        <taxon>Dikarya</taxon>
        <taxon>Ascomycota</taxon>
        <taxon>Pezizomycotina</taxon>
        <taxon>Leotiomycetes</taxon>
        <taxon>Helotiales</taxon>
        <taxon>Pezizellaceae</taxon>
        <taxon>Calycina</taxon>
    </lineage>
</organism>
<accession>A0A9P7Z4Z3</accession>
<protein>
    <submittedName>
        <fullName evidence="1">Uncharacterized protein</fullName>
    </submittedName>
</protein>
<keyword evidence="2" id="KW-1185">Reference proteome</keyword>
<comment type="caution">
    <text evidence="1">The sequence shown here is derived from an EMBL/GenBank/DDBJ whole genome shotgun (WGS) entry which is preliminary data.</text>
</comment>
<name>A0A9P7Z4Z3_9HELO</name>
<evidence type="ECO:0000313" key="2">
    <source>
        <dbReference type="Proteomes" id="UP000887226"/>
    </source>
</evidence>
<reference evidence="1" key="1">
    <citation type="journal article" date="2021" name="IMA Fungus">
        <title>Genomic characterization of three marine fungi, including Emericellopsis atlantica sp. nov. with signatures of a generalist lifestyle and marine biomass degradation.</title>
        <authorList>
            <person name="Hagestad O.C."/>
            <person name="Hou L."/>
            <person name="Andersen J.H."/>
            <person name="Hansen E.H."/>
            <person name="Altermark B."/>
            <person name="Li C."/>
            <person name="Kuhnert E."/>
            <person name="Cox R.J."/>
            <person name="Crous P.W."/>
            <person name="Spatafora J.W."/>
            <person name="Lail K."/>
            <person name="Amirebrahimi M."/>
            <person name="Lipzen A."/>
            <person name="Pangilinan J."/>
            <person name="Andreopoulos W."/>
            <person name="Hayes R.D."/>
            <person name="Ng V."/>
            <person name="Grigoriev I.V."/>
            <person name="Jackson S.A."/>
            <person name="Sutton T.D.S."/>
            <person name="Dobson A.D.W."/>
            <person name="Rama T."/>
        </authorList>
    </citation>
    <scope>NUCLEOTIDE SEQUENCE</scope>
    <source>
        <strain evidence="1">TRa3180A</strain>
    </source>
</reference>
<sequence length="167" mass="17729">MAYTSLSGIGTTTLLLACPTDLLPRPSCTSTAINGDTVYHTRSSVFGGTLPGATSTTFYCDLWSGSYDMITGQYEESTITAGLQAVMEVLDTMYVTKHQAKMFITGGLKLAQTTTQTAVGCTTTRRGLFLFPVIASGMENDPWEYETCVCVVVDNAASSGSVTSARV</sequence>
<gene>
    <name evidence="1" type="ORF">BJ878DRAFT_541021</name>
</gene>
<dbReference type="EMBL" id="MU253835">
    <property type="protein sequence ID" value="KAG9245678.1"/>
    <property type="molecule type" value="Genomic_DNA"/>
</dbReference>
<evidence type="ECO:0000313" key="1">
    <source>
        <dbReference type="EMBL" id="KAG9245678.1"/>
    </source>
</evidence>
<proteinExistence type="predicted"/>
<dbReference type="AlphaFoldDB" id="A0A9P7Z4Z3"/>